<gene>
    <name evidence="2" type="ORF">BN2475_250091</name>
</gene>
<evidence type="ECO:0000256" key="1">
    <source>
        <dbReference type="SAM" id="MobiDB-lite"/>
    </source>
</evidence>
<proteinExistence type="predicted"/>
<dbReference type="STRING" id="1247936.BN2475_250091"/>
<dbReference type="AlphaFoldDB" id="A0A1N7RYX2"/>
<sequence>MSTIPLTLIEGAIALPRLRPLDRLPAPFGRDWALLPPGYSWRAELKALYAAVLRTFCMSDQIILSFCRWVPLNTRRAAASATAATAQRATIFDAPRDEAPRVPAEAAAAAAAERPAVTSVSRGSPPHWGALAGGACTLGGAAMLAWLAAGHLAHRQTIDTAEPANTIAATRDASPAKRSSSDVVSDRATVVGKVHARTRHVAAARADAATSTVAPGSTSIKAIASPHASANQALARRHRTFRDRIGSLHGTTHRQFARSAAAHPLSSVVPRALPRPSVAGNYSPFAPARLGTSEYAAVTMSAATHLRELAPPSRHALSNSPSVTSATEWMDHMSQRRVTDIPDQFAK</sequence>
<reference evidence="2 3" key="1">
    <citation type="submission" date="2016-12" db="EMBL/GenBank/DDBJ databases">
        <authorList>
            <person name="Song W.-J."/>
            <person name="Kurnit D.M."/>
        </authorList>
    </citation>
    <scope>NUCLEOTIDE SEQUENCE [LARGE SCALE GENOMIC DNA]</scope>
    <source>
        <strain evidence="2 3">STM7296</strain>
    </source>
</reference>
<name>A0A1N7RYX2_9BURK</name>
<keyword evidence="3" id="KW-1185">Reference proteome</keyword>
<accession>A0A1N7RYX2</accession>
<protein>
    <submittedName>
        <fullName evidence="2">Uncharacterized protein</fullName>
    </submittedName>
</protein>
<organism evidence="2 3">
    <name type="scientific">Paraburkholderia ribeironis</name>
    <dbReference type="NCBI Taxonomy" id="1247936"/>
    <lineage>
        <taxon>Bacteria</taxon>
        <taxon>Pseudomonadati</taxon>
        <taxon>Pseudomonadota</taxon>
        <taxon>Betaproteobacteria</taxon>
        <taxon>Burkholderiales</taxon>
        <taxon>Burkholderiaceae</taxon>
        <taxon>Paraburkholderia</taxon>
    </lineage>
</organism>
<feature type="compositionally biased region" description="Low complexity" evidence="1">
    <location>
        <begin position="101"/>
        <end position="117"/>
    </location>
</feature>
<dbReference type="EMBL" id="CYGX02000025">
    <property type="protein sequence ID" value="SIT40269.1"/>
    <property type="molecule type" value="Genomic_DNA"/>
</dbReference>
<evidence type="ECO:0000313" key="2">
    <source>
        <dbReference type="EMBL" id="SIT40269.1"/>
    </source>
</evidence>
<feature type="region of interest" description="Disordered" evidence="1">
    <location>
        <begin position="163"/>
        <end position="184"/>
    </location>
</feature>
<feature type="region of interest" description="Disordered" evidence="1">
    <location>
        <begin position="96"/>
        <end position="124"/>
    </location>
</feature>
<evidence type="ECO:0000313" key="3">
    <source>
        <dbReference type="Proteomes" id="UP000187012"/>
    </source>
</evidence>
<dbReference type="OrthoDB" id="9033963at2"/>
<dbReference type="Proteomes" id="UP000187012">
    <property type="component" value="Unassembled WGS sequence"/>
</dbReference>
<dbReference type="RefSeq" id="WP_094779779.1">
    <property type="nucleotide sequence ID" value="NZ_CYGX02000025.1"/>
</dbReference>